<keyword evidence="2" id="KW-0418">Kinase</keyword>
<proteinExistence type="predicted"/>
<dbReference type="PROSITE" id="PS50011">
    <property type="entry name" value="PROTEIN_KINASE_DOM"/>
    <property type="match status" value="1"/>
</dbReference>
<protein>
    <submittedName>
        <fullName evidence="2">Kinase-like domain-containing protein</fullName>
    </submittedName>
</protein>
<dbReference type="OrthoDB" id="4062651at2759"/>
<dbReference type="SUPFAM" id="SSF56112">
    <property type="entry name" value="Protein kinase-like (PK-like)"/>
    <property type="match status" value="1"/>
</dbReference>
<dbReference type="GO" id="GO:0005524">
    <property type="term" value="F:ATP binding"/>
    <property type="evidence" value="ECO:0007669"/>
    <property type="project" value="InterPro"/>
</dbReference>
<dbReference type="Proteomes" id="UP000799766">
    <property type="component" value="Unassembled WGS sequence"/>
</dbReference>
<dbReference type="Pfam" id="PF00069">
    <property type="entry name" value="Pkinase"/>
    <property type="match status" value="1"/>
</dbReference>
<dbReference type="EMBL" id="MU001704">
    <property type="protein sequence ID" value="KAF2452746.1"/>
    <property type="molecule type" value="Genomic_DNA"/>
</dbReference>
<accession>A0A6A6NM32</accession>
<reference evidence="2" key="1">
    <citation type="journal article" date="2020" name="Stud. Mycol.">
        <title>101 Dothideomycetes genomes: a test case for predicting lifestyles and emergence of pathogens.</title>
        <authorList>
            <person name="Haridas S."/>
            <person name="Albert R."/>
            <person name="Binder M."/>
            <person name="Bloem J."/>
            <person name="Labutti K."/>
            <person name="Salamov A."/>
            <person name="Andreopoulos B."/>
            <person name="Baker S."/>
            <person name="Barry K."/>
            <person name="Bills G."/>
            <person name="Bluhm B."/>
            <person name="Cannon C."/>
            <person name="Castanera R."/>
            <person name="Culley D."/>
            <person name="Daum C."/>
            <person name="Ezra D."/>
            <person name="Gonzalez J."/>
            <person name="Henrissat B."/>
            <person name="Kuo A."/>
            <person name="Liang C."/>
            <person name="Lipzen A."/>
            <person name="Lutzoni F."/>
            <person name="Magnuson J."/>
            <person name="Mondo S."/>
            <person name="Nolan M."/>
            <person name="Ohm R."/>
            <person name="Pangilinan J."/>
            <person name="Park H.-J."/>
            <person name="Ramirez L."/>
            <person name="Alfaro M."/>
            <person name="Sun H."/>
            <person name="Tritt A."/>
            <person name="Yoshinaga Y."/>
            <person name="Zwiers L.-H."/>
            <person name="Turgeon B."/>
            <person name="Goodwin S."/>
            <person name="Spatafora J."/>
            <person name="Crous P."/>
            <person name="Grigoriev I."/>
        </authorList>
    </citation>
    <scope>NUCLEOTIDE SEQUENCE</scope>
    <source>
        <strain evidence="2">ATCC 16933</strain>
    </source>
</reference>
<dbReference type="AlphaFoldDB" id="A0A6A6NM32"/>
<keyword evidence="3" id="KW-1185">Reference proteome</keyword>
<evidence type="ECO:0000313" key="3">
    <source>
        <dbReference type="Proteomes" id="UP000799766"/>
    </source>
</evidence>
<name>A0A6A6NM32_9PEZI</name>
<organism evidence="2 3">
    <name type="scientific">Lineolata rhizophorae</name>
    <dbReference type="NCBI Taxonomy" id="578093"/>
    <lineage>
        <taxon>Eukaryota</taxon>
        <taxon>Fungi</taxon>
        <taxon>Dikarya</taxon>
        <taxon>Ascomycota</taxon>
        <taxon>Pezizomycotina</taxon>
        <taxon>Dothideomycetes</taxon>
        <taxon>Dothideomycetes incertae sedis</taxon>
        <taxon>Lineolatales</taxon>
        <taxon>Lineolataceae</taxon>
        <taxon>Lineolata</taxon>
    </lineage>
</organism>
<feature type="domain" description="Protein kinase" evidence="1">
    <location>
        <begin position="53"/>
        <end position="266"/>
    </location>
</feature>
<evidence type="ECO:0000259" key="1">
    <source>
        <dbReference type="PROSITE" id="PS50011"/>
    </source>
</evidence>
<dbReference type="InterPro" id="IPR000719">
    <property type="entry name" value="Prot_kinase_dom"/>
</dbReference>
<keyword evidence="2" id="KW-0808">Transferase</keyword>
<dbReference type="InterPro" id="IPR011009">
    <property type="entry name" value="Kinase-like_dom_sf"/>
</dbReference>
<gene>
    <name evidence="2" type="ORF">BDY21DRAFT_367538</name>
</gene>
<dbReference type="Gene3D" id="1.10.510.10">
    <property type="entry name" value="Transferase(Phosphotransferase) domain 1"/>
    <property type="match status" value="1"/>
</dbReference>
<sequence>MAPQITSWEYLTMLSEEFDTKTGEFRYTMFAVVDDDVVYFGQLSMPQHEITFQQLTSTLGPIPDKDIFPEWPSSSVELTRAPEALPPKVYIKRPNLSMYDVFKEHNVLPLLSQGLLQEAQAMQVLSQHPHPNIITYHGCRVRQARISGLVLDRHPKNLIDYVKHGIGTVDKGPFMEAFESAINHLHSLGWAHNDLNPGTILVNEAGMPVLIDFGSSHEIGKKLTTSRGTKGWIDEDMKDYTTSERRHDISALDKIRSWLDKPTFED</sequence>
<dbReference type="GO" id="GO:0004672">
    <property type="term" value="F:protein kinase activity"/>
    <property type="evidence" value="ECO:0007669"/>
    <property type="project" value="InterPro"/>
</dbReference>
<evidence type="ECO:0000313" key="2">
    <source>
        <dbReference type="EMBL" id="KAF2452746.1"/>
    </source>
</evidence>